<dbReference type="OrthoDB" id="2957368at2"/>
<keyword evidence="2" id="KW-1185">Reference proteome</keyword>
<organism evidence="1 2">
    <name type="scientific">Bacillus zhangzhouensis</name>
    <dbReference type="NCBI Taxonomy" id="1178540"/>
    <lineage>
        <taxon>Bacteria</taxon>
        <taxon>Bacillati</taxon>
        <taxon>Bacillota</taxon>
        <taxon>Bacilli</taxon>
        <taxon>Bacillales</taxon>
        <taxon>Bacillaceae</taxon>
        <taxon>Bacillus</taxon>
    </lineage>
</organism>
<dbReference type="InterPro" id="IPR011990">
    <property type="entry name" value="TPR-like_helical_dom_sf"/>
</dbReference>
<sequence length="392" mass="46204">MTIISAEQVGNRLNDWRIAIRKHDVQSAKEMYTELKELLQEMEENQEVLTYYSLLEGKYKLILYERRGKKLNEQTELDCPSKTNDLIEYYFYLYKALYASYKRDYASAIGLFKIAEKKLQNIPDEIEVAEFHTKIANLYMLLRQSLISLHYIQNAIDIFKSHEGYERRLAAAFVISAANFMDIGDFKRAEGYYKEALHIANSLNDHFLTSQLYHNISILYAEAGESKKCIDALEKALSDDDYLSSCYFPHSMFMLIKELLSIDERTQALYYFELVKQKHATEKNPIYTAKMNLLYHLYFTEDMVKKAQTCFDEISILKELKDAEGARELSALAARHFEELGAIHQAYLFLKEAYHMEHPIIDWRNSDEKNEFTDFHFSHRCFRTNSVFQYIK</sequence>
<evidence type="ECO:0000313" key="2">
    <source>
        <dbReference type="Proteomes" id="UP000028091"/>
    </source>
</evidence>
<proteinExistence type="predicted"/>
<protein>
    <submittedName>
        <fullName evidence="1">Aspartate phosphatase</fullName>
    </submittedName>
</protein>
<name>A0A081L8U2_9BACI</name>
<dbReference type="Gene3D" id="1.25.40.10">
    <property type="entry name" value="Tetratricopeptide repeat domain"/>
    <property type="match status" value="1"/>
</dbReference>
<accession>A0A081L8U2</accession>
<evidence type="ECO:0000313" key="1">
    <source>
        <dbReference type="EMBL" id="KEP25668.1"/>
    </source>
</evidence>
<dbReference type="AlphaFoldDB" id="A0A081L8U2"/>
<dbReference type="Pfam" id="PF13424">
    <property type="entry name" value="TPR_12"/>
    <property type="match status" value="1"/>
</dbReference>
<dbReference type="EMBL" id="JOTP01000018">
    <property type="protein sequence ID" value="KEP25668.1"/>
    <property type="molecule type" value="Genomic_DNA"/>
</dbReference>
<reference evidence="1 2" key="1">
    <citation type="submission" date="2012-09" db="EMBL/GenBank/DDBJ databases">
        <title>Genome Sequence of Bacillus sp. DW5-4.</title>
        <authorList>
            <person name="Lai Q."/>
            <person name="Liu Y."/>
            <person name="Shao Z."/>
        </authorList>
    </citation>
    <scope>NUCLEOTIDE SEQUENCE [LARGE SCALE GENOMIC DNA]</scope>
    <source>
        <strain evidence="1 2">DW5-4</strain>
    </source>
</reference>
<dbReference type="Proteomes" id="UP000028091">
    <property type="component" value="Unassembled WGS sequence"/>
</dbReference>
<dbReference type="Pfam" id="PF18801">
    <property type="entry name" value="RapH_N"/>
    <property type="match status" value="1"/>
</dbReference>
<dbReference type="InterPro" id="IPR019734">
    <property type="entry name" value="TPR_rpt"/>
</dbReference>
<dbReference type="SUPFAM" id="SSF48452">
    <property type="entry name" value="TPR-like"/>
    <property type="match status" value="1"/>
</dbReference>
<dbReference type="SMART" id="SM00028">
    <property type="entry name" value="TPR"/>
    <property type="match status" value="3"/>
</dbReference>
<gene>
    <name evidence="1" type="ORF">BA70_06190</name>
</gene>
<dbReference type="eggNOG" id="COG0457">
    <property type="taxonomic scope" value="Bacteria"/>
</dbReference>
<comment type="caution">
    <text evidence="1">The sequence shown here is derived from an EMBL/GenBank/DDBJ whole genome shotgun (WGS) entry which is preliminary data.</text>
</comment>
<dbReference type="RefSeq" id="WP_034323340.1">
    <property type="nucleotide sequence ID" value="NZ_JOTP01000018.1"/>
</dbReference>